<comment type="function">
    <text evidence="1">Required for the transposition of the insertion element.</text>
</comment>
<comment type="similarity">
    <text evidence="2">Belongs to the transposase IS30 family.</text>
</comment>
<dbReference type="PANTHER" id="PTHR10948">
    <property type="entry name" value="TRANSPOSASE"/>
    <property type="match status" value="1"/>
</dbReference>
<evidence type="ECO:0000256" key="1">
    <source>
        <dbReference type="ARBA" id="ARBA00002190"/>
    </source>
</evidence>
<dbReference type="Gene3D" id="3.30.420.10">
    <property type="entry name" value="Ribonuclease H-like superfamily/Ribonuclease H"/>
    <property type="match status" value="1"/>
</dbReference>
<dbReference type="Proteomes" id="UP000186905">
    <property type="component" value="Unassembled WGS sequence"/>
</dbReference>
<dbReference type="InterPro" id="IPR051917">
    <property type="entry name" value="Transposase-Integrase"/>
</dbReference>
<dbReference type="RefSeq" id="WP_075762292.1">
    <property type="nucleotide sequence ID" value="NZ_MJIL01000046.1"/>
</dbReference>
<dbReference type="PANTHER" id="PTHR10948:SF23">
    <property type="entry name" value="TRANSPOSASE INSI FOR INSERTION SEQUENCE ELEMENT IS30A-RELATED"/>
    <property type="match status" value="1"/>
</dbReference>
<dbReference type="InterPro" id="IPR001584">
    <property type="entry name" value="Integrase_cat-core"/>
</dbReference>
<keyword evidence="3" id="KW-0815">Transposition</keyword>
<evidence type="ECO:0000313" key="8">
    <source>
        <dbReference type="Proteomes" id="UP000186905"/>
    </source>
</evidence>
<name>A0A1Q9GZ10_9GAMM</name>
<gene>
    <name evidence="7" type="ORF">BIT28_15995</name>
</gene>
<dbReference type="PROSITE" id="PS50994">
    <property type="entry name" value="INTEGRASE"/>
    <property type="match status" value="1"/>
</dbReference>
<dbReference type="STRING" id="1903952.BIT28_15995"/>
<proteinExistence type="inferred from homology"/>
<evidence type="ECO:0000259" key="6">
    <source>
        <dbReference type="PROSITE" id="PS50994"/>
    </source>
</evidence>
<dbReference type="GO" id="GO:0015074">
    <property type="term" value="P:DNA integration"/>
    <property type="evidence" value="ECO:0007669"/>
    <property type="project" value="InterPro"/>
</dbReference>
<dbReference type="InterPro" id="IPR053392">
    <property type="entry name" value="Transposase_IS30-like"/>
</dbReference>
<organism evidence="7 8">
    <name type="scientific">Photobacterium proteolyticum</name>
    <dbReference type="NCBI Taxonomy" id="1903952"/>
    <lineage>
        <taxon>Bacteria</taxon>
        <taxon>Pseudomonadati</taxon>
        <taxon>Pseudomonadota</taxon>
        <taxon>Gammaproteobacteria</taxon>
        <taxon>Vibrionales</taxon>
        <taxon>Vibrionaceae</taxon>
        <taxon>Photobacterium</taxon>
    </lineage>
</organism>
<dbReference type="GO" id="GO:0006313">
    <property type="term" value="P:DNA transposition"/>
    <property type="evidence" value="ECO:0007669"/>
    <property type="project" value="InterPro"/>
</dbReference>
<keyword evidence="4" id="KW-0238">DNA-binding</keyword>
<comment type="caution">
    <text evidence="7">The sequence shown here is derived from an EMBL/GenBank/DDBJ whole genome shotgun (WGS) entry which is preliminary data.</text>
</comment>
<dbReference type="Pfam" id="PF00665">
    <property type="entry name" value="rve"/>
    <property type="match status" value="1"/>
</dbReference>
<sequence>MRQYKQLTGEQRYTIAQLRLRRKSVSFIADVIGVHRSTVYREVERNKCNDNHYRVHKAGFRTRGRRSKSRKNSQFSLFQMQIIEAFIKADWSPEQISGYLRTRDMLNISHETIYRYIWLNKKQGGTLYKHLRCAPKQRRKRYRSYDSRGRLADKRHISERPNEVESRDKLGHWEIDTVIGKDKKHCILTLVERKTGYTLIGKLTARTKNQVTSKSIEFIKKHRSKFKTITADNGTEFHGYKEVEKATGVLFYFATPHHSWERGTNENTNGLIRQYLPKGCSMAHVTQKNCNAIAHKLNTRPRKRLGFYTPGYCYAH</sequence>
<dbReference type="Pfam" id="PF13936">
    <property type="entry name" value="HTH_38"/>
    <property type="match status" value="1"/>
</dbReference>
<evidence type="ECO:0000256" key="4">
    <source>
        <dbReference type="ARBA" id="ARBA00023125"/>
    </source>
</evidence>
<dbReference type="InterPro" id="IPR012337">
    <property type="entry name" value="RNaseH-like_sf"/>
</dbReference>
<evidence type="ECO:0000256" key="5">
    <source>
        <dbReference type="ARBA" id="ARBA00023172"/>
    </source>
</evidence>
<protein>
    <submittedName>
        <fullName evidence="7">IS30 family transposase</fullName>
    </submittedName>
</protein>
<evidence type="ECO:0000256" key="3">
    <source>
        <dbReference type="ARBA" id="ARBA00022578"/>
    </source>
</evidence>
<dbReference type="EMBL" id="MJIL01000046">
    <property type="protein sequence ID" value="OLQ80569.1"/>
    <property type="molecule type" value="Genomic_DNA"/>
</dbReference>
<dbReference type="InterPro" id="IPR001598">
    <property type="entry name" value="Transposase_IS30_CS"/>
</dbReference>
<feature type="domain" description="Integrase catalytic" evidence="6">
    <location>
        <begin position="157"/>
        <end position="316"/>
    </location>
</feature>
<dbReference type="GO" id="GO:0004803">
    <property type="term" value="F:transposase activity"/>
    <property type="evidence" value="ECO:0007669"/>
    <property type="project" value="InterPro"/>
</dbReference>
<evidence type="ECO:0000313" key="7">
    <source>
        <dbReference type="EMBL" id="OLQ80569.1"/>
    </source>
</evidence>
<dbReference type="PROSITE" id="PS01043">
    <property type="entry name" value="TRANSPOSASE_IS30"/>
    <property type="match status" value="1"/>
</dbReference>
<keyword evidence="8" id="KW-1185">Reference proteome</keyword>
<dbReference type="InterPro" id="IPR036397">
    <property type="entry name" value="RNaseH_sf"/>
</dbReference>
<dbReference type="AlphaFoldDB" id="A0A1Q9GZ10"/>
<dbReference type="SUPFAM" id="SSF46689">
    <property type="entry name" value="Homeodomain-like"/>
    <property type="match status" value="1"/>
</dbReference>
<keyword evidence="5" id="KW-0233">DNA recombination</keyword>
<dbReference type="NCBIfam" id="NF033563">
    <property type="entry name" value="transpos_IS30"/>
    <property type="match status" value="1"/>
</dbReference>
<dbReference type="GO" id="GO:0005829">
    <property type="term" value="C:cytosol"/>
    <property type="evidence" value="ECO:0007669"/>
    <property type="project" value="TreeGrafter"/>
</dbReference>
<accession>A0A1Q9GZ10</accession>
<dbReference type="SUPFAM" id="SSF53098">
    <property type="entry name" value="Ribonuclease H-like"/>
    <property type="match status" value="1"/>
</dbReference>
<dbReference type="OrthoDB" id="9803231at2"/>
<dbReference type="InterPro" id="IPR009057">
    <property type="entry name" value="Homeodomain-like_sf"/>
</dbReference>
<dbReference type="GO" id="GO:0003677">
    <property type="term" value="F:DNA binding"/>
    <property type="evidence" value="ECO:0007669"/>
    <property type="project" value="UniProtKB-KW"/>
</dbReference>
<evidence type="ECO:0000256" key="2">
    <source>
        <dbReference type="ARBA" id="ARBA00006363"/>
    </source>
</evidence>
<dbReference type="InterPro" id="IPR025246">
    <property type="entry name" value="IS30-like_HTH"/>
</dbReference>
<reference evidence="7 8" key="1">
    <citation type="submission" date="2016-09" db="EMBL/GenBank/DDBJ databases">
        <title>Photobacterium proteolyticum sp. nov. a protease producing bacterium isolated from ocean sediments of Laizhou Bay.</title>
        <authorList>
            <person name="Li Y."/>
        </authorList>
    </citation>
    <scope>NUCLEOTIDE SEQUENCE [LARGE SCALE GENOMIC DNA]</scope>
    <source>
        <strain evidence="7 8">13-12</strain>
    </source>
</reference>